<evidence type="ECO:0000256" key="1">
    <source>
        <dbReference type="SAM" id="Coils"/>
    </source>
</evidence>
<evidence type="ECO:0000313" key="2">
    <source>
        <dbReference type="EMBL" id="KAF9492913.1"/>
    </source>
</evidence>
<name>A0A9P5ZTK0_PLEER</name>
<feature type="coiled-coil region" evidence="1">
    <location>
        <begin position="61"/>
        <end position="105"/>
    </location>
</feature>
<organism evidence="2 3">
    <name type="scientific">Pleurotus eryngii</name>
    <name type="common">Boletus of the steppes</name>
    <dbReference type="NCBI Taxonomy" id="5323"/>
    <lineage>
        <taxon>Eukaryota</taxon>
        <taxon>Fungi</taxon>
        <taxon>Dikarya</taxon>
        <taxon>Basidiomycota</taxon>
        <taxon>Agaricomycotina</taxon>
        <taxon>Agaricomycetes</taxon>
        <taxon>Agaricomycetidae</taxon>
        <taxon>Agaricales</taxon>
        <taxon>Pleurotineae</taxon>
        <taxon>Pleurotaceae</taxon>
        <taxon>Pleurotus</taxon>
    </lineage>
</organism>
<dbReference type="AlphaFoldDB" id="A0A9P5ZTK0"/>
<dbReference type="OrthoDB" id="3067660at2759"/>
<proteinExistence type="predicted"/>
<accession>A0A9P5ZTK0</accession>
<comment type="caution">
    <text evidence="2">The sequence shown here is derived from an EMBL/GenBank/DDBJ whole genome shotgun (WGS) entry which is preliminary data.</text>
</comment>
<evidence type="ECO:0000313" key="3">
    <source>
        <dbReference type="Proteomes" id="UP000807025"/>
    </source>
</evidence>
<reference evidence="2" key="1">
    <citation type="submission" date="2020-11" db="EMBL/GenBank/DDBJ databases">
        <authorList>
            <consortium name="DOE Joint Genome Institute"/>
            <person name="Ahrendt S."/>
            <person name="Riley R."/>
            <person name="Andreopoulos W."/>
            <person name="Labutti K."/>
            <person name="Pangilinan J."/>
            <person name="Ruiz-Duenas F.J."/>
            <person name="Barrasa J.M."/>
            <person name="Sanchez-Garcia M."/>
            <person name="Camarero S."/>
            <person name="Miyauchi S."/>
            <person name="Serrano A."/>
            <person name="Linde D."/>
            <person name="Babiker R."/>
            <person name="Drula E."/>
            <person name="Ayuso-Fernandez I."/>
            <person name="Pacheco R."/>
            <person name="Padilla G."/>
            <person name="Ferreira P."/>
            <person name="Barriuso J."/>
            <person name="Kellner H."/>
            <person name="Castanera R."/>
            <person name="Alfaro M."/>
            <person name="Ramirez L."/>
            <person name="Pisabarro A.G."/>
            <person name="Kuo A."/>
            <person name="Tritt A."/>
            <person name="Lipzen A."/>
            <person name="He G."/>
            <person name="Yan M."/>
            <person name="Ng V."/>
            <person name="Cullen D."/>
            <person name="Martin F."/>
            <person name="Rosso M.-N."/>
            <person name="Henrissat B."/>
            <person name="Hibbett D."/>
            <person name="Martinez A.T."/>
            <person name="Grigoriev I.V."/>
        </authorList>
    </citation>
    <scope>NUCLEOTIDE SEQUENCE</scope>
    <source>
        <strain evidence="2">ATCC 90797</strain>
    </source>
</reference>
<keyword evidence="3" id="KW-1185">Reference proteome</keyword>
<dbReference type="Proteomes" id="UP000807025">
    <property type="component" value="Unassembled WGS sequence"/>
</dbReference>
<dbReference type="EMBL" id="MU154593">
    <property type="protein sequence ID" value="KAF9492913.1"/>
    <property type="molecule type" value="Genomic_DNA"/>
</dbReference>
<keyword evidence="1" id="KW-0175">Coiled coil</keyword>
<gene>
    <name evidence="2" type="ORF">BDN71DRAFT_1509021</name>
</gene>
<protein>
    <submittedName>
        <fullName evidence="2">Uncharacterized protein</fullName>
    </submittedName>
</protein>
<sequence length="252" mass="28979">MPPHVLKDKTAMNKITLLGVKMVEEIASMNERTDDRNPQTIFKKFKDQVITTVWDRARVLVPMLEAKIKKLEAQLVSEMNKEEANRDQNVAAATIEEKIQILEERRHQQVRYTTAAMNRIHGETVSKYWTALNKAKTPRDTILGLRNCDGSGRILKDPKKMASLARKYHNDIQWEDLTPQAPTERKKNIDEALREVKCKLNPDQANFMSKRLTREEVAFALAHAETGKAAGINGIPYELWKALDQQFIDEKE</sequence>